<name>A0A1X7HTY0_9BACL</name>
<proteinExistence type="predicted"/>
<protein>
    <submittedName>
        <fullName evidence="2">Uncharacterized protein</fullName>
    </submittedName>
</protein>
<dbReference type="Proteomes" id="UP000192940">
    <property type="component" value="Chromosome I"/>
</dbReference>
<dbReference type="AlphaFoldDB" id="A0A1X7HTY0"/>
<keyword evidence="1" id="KW-1133">Transmembrane helix</keyword>
<evidence type="ECO:0000313" key="3">
    <source>
        <dbReference type="Proteomes" id="UP000192940"/>
    </source>
</evidence>
<gene>
    <name evidence="2" type="ORF">SAMN05661091_5827</name>
</gene>
<organism evidence="2 3">
    <name type="scientific">Paenibacillus uliginis N3/975</name>
    <dbReference type="NCBI Taxonomy" id="1313296"/>
    <lineage>
        <taxon>Bacteria</taxon>
        <taxon>Bacillati</taxon>
        <taxon>Bacillota</taxon>
        <taxon>Bacilli</taxon>
        <taxon>Bacillales</taxon>
        <taxon>Paenibacillaceae</taxon>
        <taxon>Paenibacillus</taxon>
    </lineage>
</organism>
<accession>A0A1X7HTY0</accession>
<reference evidence="2 3" key="1">
    <citation type="submission" date="2017-04" db="EMBL/GenBank/DDBJ databases">
        <authorList>
            <person name="Afonso C.L."/>
            <person name="Miller P.J."/>
            <person name="Scott M.A."/>
            <person name="Spackman E."/>
            <person name="Goraichik I."/>
            <person name="Dimitrov K.M."/>
            <person name="Suarez D.L."/>
            <person name="Swayne D.E."/>
        </authorList>
    </citation>
    <scope>NUCLEOTIDE SEQUENCE [LARGE SCALE GENOMIC DNA]</scope>
    <source>
        <strain evidence="2 3">N3/975</strain>
    </source>
</reference>
<keyword evidence="1" id="KW-0812">Transmembrane</keyword>
<dbReference type="STRING" id="1313296.SAMN05661091_5827"/>
<dbReference type="RefSeq" id="WP_208916527.1">
    <property type="nucleotide sequence ID" value="NZ_LT840184.1"/>
</dbReference>
<feature type="transmembrane region" description="Helical" evidence="1">
    <location>
        <begin position="41"/>
        <end position="62"/>
    </location>
</feature>
<keyword evidence="1" id="KW-0472">Membrane</keyword>
<evidence type="ECO:0000256" key="1">
    <source>
        <dbReference type="SAM" id="Phobius"/>
    </source>
</evidence>
<evidence type="ECO:0000313" key="2">
    <source>
        <dbReference type="EMBL" id="SMF92445.1"/>
    </source>
</evidence>
<sequence length="140" mass="15793">MDLNVNKWLILHLCSNIILLFLSVGLFAMHHARFEPSGFGFLYFVTILCFAGFVVIIITDLVTSATRQIHGQIVHKQGRTIHVSRNDGNLKKYRVFVPEVLHKLEQGQFVNISLTRLAHVPSSIAIVDPPGENESFLQAR</sequence>
<keyword evidence="3" id="KW-1185">Reference proteome</keyword>
<dbReference type="EMBL" id="LT840184">
    <property type="protein sequence ID" value="SMF92445.1"/>
    <property type="molecule type" value="Genomic_DNA"/>
</dbReference>
<feature type="transmembrane region" description="Helical" evidence="1">
    <location>
        <begin position="9"/>
        <end position="29"/>
    </location>
</feature>